<proteinExistence type="inferred from homology"/>
<dbReference type="GO" id="GO:0004601">
    <property type="term" value="F:peroxidase activity"/>
    <property type="evidence" value="ECO:0007669"/>
    <property type="project" value="UniProtKB-ARBA"/>
</dbReference>
<dbReference type="FunFam" id="3.40.30.10:FF:000156">
    <property type="entry name" value="Glutathione S-transferase 1"/>
    <property type="match status" value="1"/>
</dbReference>
<dbReference type="EMBL" id="CP022163">
    <property type="protein sequence ID" value="ATB28734.1"/>
    <property type="molecule type" value="Genomic_DNA"/>
</dbReference>
<comment type="similarity">
    <text evidence="4">Belongs to the GST superfamily.</text>
</comment>
<dbReference type="InterPro" id="IPR004045">
    <property type="entry name" value="Glutathione_S-Trfase_N"/>
</dbReference>
<dbReference type="AlphaFoldDB" id="A0A250IA33"/>
<dbReference type="InterPro" id="IPR036249">
    <property type="entry name" value="Thioredoxin-like_sf"/>
</dbReference>
<evidence type="ECO:0000313" key="8">
    <source>
        <dbReference type="Proteomes" id="UP000217289"/>
    </source>
</evidence>
<dbReference type="InterPro" id="IPR040079">
    <property type="entry name" value="Glutathione_S-Trfase"/>
</dbReference>
<name>A0A250IA33_9BACT</name>
<dbReference type="OrthoDB" id="9810080at2"/>
<dbReference type="GO" id="GO:0004364">
    <property type="term" value="F:glutathione transferase activity"/>
    <property type="evidence" value="ECO:0007669"/>
    <property type="project" value="UniProtKB-EC"/>
</dbReference>
<evidence type="ECO:0000256" key="3">
    <source>
        <dbReference type="ARBA" id="ARBA00047960"/>
    </source>
</evidence>
<dbReference type="SFLD" id="SFLDG01150">
    <property type="entry name" value="Main.1:_Beta-like"/>
    <property type="match status" value="1"/>
</dbReference>
<dbReference type="PROSITE" id="PS50404">
    <property type="entry name" value="GST_NTER"/>
    <property type="match status" value="1"/>
</dbReference>
<dbReference type="EC" id="2.5.1.18" evidence="1"/>
<reference evidence="7 8" key="1">
    <citation type="submission" date="2017-06" db="EMBL/GenBank/DDBJ databases">
        <authorList>
            <person name="Kim H.J."/>
            <person name="Triplett B.A."/>
        </authorList>
    </citation>
    <scope>NUCLEOTIDE SEQUENCE [LARGE SCALE GENOMIC DNA]</scope>
    <source>
        <strain evidence="7 8">DSM 14713</strain>
    </source>
</reference>
<evidence type="ECO:0000259" key="6">
    <source>
        <dbReference type="PROSITE" id="PS50405"/>
    </source>
</evidence>
<dbReference type="PANTHER" id="PTHR44051">
    <property type="entry name" value="GLUTATHIONE S-TRANSFERASE-RELATED"/>
    <property type="match status" value="1"/>
</dbReference>
<keyword evidence="8" id="KW-1185">Reference proteome</keyword>
<organism evidence="7 8">
    <name type="scientific">Melittangium boletus DSM 14713</name>
    <dbReference type="NCBI Taxonomy" id="1294270"/>
    <lineage>
        <taxon>Bacteria</taxon>
        <taxon>Pseudomonadati</taxon>
        <taxon>Myxococcota</taxon>
        <taxon>Myxococcia</taxon>
        <taxon>Myxococcales</taxon>
        <taxon>Cystobacterineae</taxon>
        <taxon>Archangiaceae</taxon>
        <taxon>Melittangium</taxon>
    </lineage>
</organism>
<evidence type="ECO:0000256" key="2">
    <source>
        <dbReference type="ARBA" id="ARBA00022679"/>
    </source>
</evidence>
<dbReference type="SUPFAM" id="SSF52833">
    <property type="entry name" value="Thioredoxin-like"/>
    <property type="match status" value="1"/>
</dbReference>
<dbReference type="Pfam" id="PF00043">
    <property type="entry name" value="GST_C"/>
    <property type="match status" value="1"/>
</dbReference>
<dbReference type="PROSITE" id="PS50405">
    <property type="entry name" value="GST_CTER"/>
    <property type="match status" value="1"/>
</dbReference>
<sequence>MLTLHHLNHSRSQRILWLFEELGLDYELITYQRDAHTGLAPPELKSIHPLGKAPVLEDQGRVITESGAIIDYVVRRHGKGRLAPPPDSAEFDTYVEWLHYAEGSAMLPFMLGVYLGRLGDAAAPLQPRLSSEVHNHLGYISGALGDHEYLVGDTFTAADIQVSFVLESAQLNHALARYPNLGAYLQRMRTRPAHQRALVRGGPFDLSAMRKR</sequence>
<dbReference type="InterPro" id="IPR036282">
    <property type="entry name" value="Glutathione-S-Trfase_C_sf"/>
</dbReference>
<dbReference type="SFLD" id="SFLDS00019">
    <property type="entry name" value="Glutathione_Transferase_(cytos"/>
    <property type="match status" value="1"/>
</dbReference>
<dbReference type="PANTHER" id="PTHR44051:SF9">
    <property type="entry name" value="GLUTATHIONE S-TRANSFERASE 1"/>
    <property type="match status" value="1"/>
</dbReference>
<dbReference type="InterPro" id="IPR004046">
    <property type="entry name" value="GST_C"/>
</dbReference>
<evidence type="ECO:0000256" key="1">
    <source>
        <dbReference type="ARBA" id="ARBA00012452"/>
    </source>
</evidence>
<dbReference type="KEGG" id="mbd:MEBOL_002183"/>
<dbReference type="SFLD" id="SFLDG00358">
    <property type="entry name" value="Main_(cytGST)"/>
    <property type="match status" value="1"/>
</dbReference>
<dbReference type="GO" id="GO:0005737">
    <property type="term" value="C:cytoplasm"/>
    <property type="evidence" value="ECO:0007669"/>
    <property type="project" value="UniProtKB-ARBA"/>
</dbReference>
<evidence type="ECO:0000256" key="4">
    <source>
        <dbReference type="RuleBase" id="RU003494"/>
    </source>
</evidence>
<protein>
    <recommendedName>
        <fullName evidence="1">glutathione transferase</fullName>
        <ecNumber evidence="1">2.5.1.18</ecNumber>
    </recommendedName>
</protein>
<dbReference type="SUPFAM" id="SSF47616">
    <property type="entry name" value="GST C-terminal domain-like"/>
    <property type="match status" value="1"/>
</dbReference>
<feature type="domain" description="GST C-terminal" evidence="6">
    <location>
        <begin position="84"/>
        <end position="212"/>
    </location>
</feature>
<dbReference type="InterPro" id="IPR010987">
    <property type="entry name" value="Glutathione-S-Trfase_C-like"/>
</dbReference>
<accession>A0A250IA33</accession>
<evidence type="ECO:0000313" key="7">
    <source>
        <dbReference type="EMBL" id="ATB28734.1"/>
    </source>
</evidence>
<dbReference type="RefSeq" id="WP_095977389.1">
    <property type="nucleotide sequence ID" value="NZ_CP022163.1"/>
</dbReference>
<comment type="catalytic activity">
    <reaction evidence="3">
        <text>RX + glutathione = an S-substituted glutathione + a halide anion + H(+)</text>
        <dbReference type="Rhea" id="RHEA:16437"/>
        <dbReference type="ChEBI" id="CHEBI:15378"/>
        <dbReference type="ChEBI" id="CHEBI:16042"/>
        <dbReference type="ChEBI" id="CHEBI:17792"/>
        <dbReference type="ChEBI" id="CHEBI:57925"/>
        <dbReference type="ChEBI" id="CHEBI:90779"/>
        <dbReference type="EC" id="2.5.1.18"/>
    </reaction>
</comment>
<dbReference type="Pfam" id="PF02798">
    <property type="entry name" value="GST_N"/>
    <property type="match status" value="1"/>
</dbReference>
<keyword evidence="2 7" id="KW-0808">Transferase</keyword>
<dbReference type="Gene3D" id="1.20.1050.10">
    <property type="match status" value="1"/>
</dbReference>
<gene>
    <name evidence="7" type="ORF">MEBOL_002183</name>
</gene>
<dbReference type="CDD" id="cd03046">
    <property type="entry name" value="GST_N_GTT1_like"/>
    <property type="match status" value="1"/>
</dbReference>
<evidence type="ECO:0000259" key="5">
    <source>
        <dbReference type="PROSITE" id="PS50404"/>
    </source>
</evidence>
<dbReference type="Proteomes" id="UP000217289">
    <property type="component" value="Chromosome"/>
</dbReference>
<dbReference type="CDD" id="cd03189">
    <property type="entry name" value="GST_C_GTT1_like"/>
    <property type="match status" value="1"/>
</dbReference>
<feature type="domain" description="GST N-terminal" evidence="5">
    <location>
        <begin position="1"/>
        <end position="81"/>
    </location>
</feature>
<dbReference type="Gene3D" id="3.40.30.10">
    <property type="entry name" value="Glutaredoxin"/>
    <property type="match status" value="1"/>
</dbReference>